<dbReference type="RefSeq" id="WP_013816879.1">
    <property type="nucleotide sequence ID" value="NC_015572.1"/>
</dbReference>
<evidence type="ECO:0000259" key="3">
    <source>
        <dbReference type="Pfam" id="PF06414"/>
    </source>
</evidence>
<evidence type="ECO:0000256" key="2">
    <source>
        <dbReference type="ARBA" id="ARBA00022840"/>
    </source>
</evidence>
<dbReference type="Proteomes" id="UP000008888">
    <property type="component" value="Chromosome"/>
</dbReference>
<dbReference type="OrthoDB" id="5556763at2"/>
<evidence type="ECO:0000313" key="5">
    <source>
        <dbReference type="Proteomes" id="UP000008888"/>
    </source>
</evidence>
<dbReference type="KEGG" id="mmt:Metme_0157"/>
<reference key="2">
    <citation type="submission" date="2011-05" db="EMBL/GenBank/DDBJ databases">
        <title>Complete genome sequence of the aerobic marine methanotroph Methylomonas methanica MC09.</title>
        <authorList>
            <person name="Boden R."/>
            <person name="Cunliffe M."/>
            <person name="Scanlan J."/>
            <person name="Moussard H."/>
            <person name="Kits K.D."/>
            <person name="Klotz M."/>
            <person name="Jetten M."/>
            <person name="Vuilleumier S."/>
            <person name="Han J."/>
            <person name="Peters L."/>
            <person name="Mikhailova N."/>
            <person name="Teshima H."/>
            <person name="Tapia R."/>
            <person name="Kyrpides N."/>
            <person name="Ivanova N."/>
            <person name="Pagani I."/>
            <person name="Cheng J.-F."/>
            <person name="Goodwin L."/>
            <person name="Han C."/>
            <person name="Hauser L."/>
            <person name="Land M."/>
            <person name="Lapidus A."/>
            <person name="Lucas S."/>
            <person name="Pitluck S."/>
            <person name="Woyke T."/>
            <person name="Stein L.Y."/>
            <person name="Murrell C."/>
        </authorList>
    </citation>
    <scope>NUCLEOTIDE SEQUENCE</scope>
    <source>
        <strain>MC09</strain>
    </source>
</reference>
<dbReference type="AlphaFoldDB" id="F9ZYR0"/>
<sequence>MSTNKNPNRDIPGYRQLKRLRTALGIAQGSRLLSRLLQELESTVSHDQTKRVTYMTELFTRIHREMFSDWKEQITVNHRPGTMLEKEKRKRFRIAIERLVLDGDSNQDSAIFDNNGFVMRCDDIAGRLASFYQELRVIRPYSFGNRITLDLFITALGNLPAFKAVYEQGIDFRRLAHEDAIALHDPDSNHAAITQAFSNALDPTRTYSLINKANGYGKWPENKRFLQGIPFLSHTTADGIDCLVTVNGGLVPLDSIPVDRFITGQHFADNSLSVSEHVIGYLPGTEELRAPGKTEIDAIPVREDGVAPLFCLDINMLTSLRPPSHAELLDLIRQFAGEQAKVFVLADNPVLKHKMLAATHGESRLQRTIEIAYKRLGKINLALQTALNTIFDGKTAVDKPKLFMCMGGAGAGKTAVEEIARSQCGDNFVVASLDEFRKLSDLYCLLTAANHHSDDYVYVEPFANRLRDLVADHARQNRINLLYDGTGIPYQPRYSTVIQQFQAAGFHTQITAVDAFLVKPAGREEELSRAGVIGSVKSRYEATGRALPWVVTIDKHIRSPQAFLLALQDTALAKLSLFANDGERDQHYLVAESFLMYDEDIEHLHEQQIARTLAPHFKTIMSRHHDSVLKNMAQHFDGALKALIERNPALSEDNVGYLVYRGSEYNRVLAIYNVRRMVDFVQKRQLNPNASGEDGLLHKPWALGFHVDPQAKQAWVTRLQGTVEY</sequence>
<feature type="domain" description="Zeta toxin" evidence="3">
    <location>
        <begin position="392"/>
        <end position="563"/>
    </location>
</feature>
<proteinExistence type="predicted"/>
<protein>
    <submittedName>
        <fullName evidence="4">Zeta toxin family protein</fullName>
    </submittedName>
</protein>
<keyword evidence="1" id="KW-0547">Nucleotide-binding</keyword>
<dbReference type="HOGENOM" id="CLU_383938_0_0_6"/>
<dbReference type="Pfam" id="PF06414">
    <property type="entry name" value="Zeta_toxin"/>
    <property type="match status" value="1"/>
</dbReference>
<dbReference type="GO" id="GO:0005524">
    <property type="term" value="F:ATP binding"/>
    <property type="evidence" value="ECO:0007669"/>
    <property type="project" value="UniProtKB-KW"/>
</dbReference>
<reference evidence="4 5" key="1">
    <citation type="journal article" date="2011" name="J. Bacteriol.">
        <title>Complete Genome Sequence of the Aerobic Marine Methanotroph Methylomonas methanica MC09.</title>
        <authorList>
            <person name="Boden R."/>
            <person name="Cunliffe M."/>
            <person name="Scanlan J."/>
            <person name="Moussard H."/>
            <person name="Kits K.D."/>
            <person name="Klotz M.G."/>
            <person name="Jetten M.S."/>
            <person name="Vuilleumier S."/>
            <person name="Han J."/>
            <person name="Peters L."/>
            <person name="Mikhailova N."/>
            <person name="Teshima H."/>
            <person name="Tapia R."/>
            <person name="Kyrpides N."/>
            <person name="Ivanova N."/>
            <person name="Pagani I."/>
            <person name="Cheng J.F."/>
            <person name="Goodwin L."/>
            <person name="Han C."/>
            <person name="Hauser L."/>
            <person name="Land M.L."/>
            <person name="Lapidus A."/>
            <person name="Lucas S."/>
            <person name="Pitluck S."/>
            <person name="Woyke T."/>
            <person name="Stein L."/>
            <person name="Murrell J.C."/>
        </authorList>
    </citation>
    <scope>NUCLEOTIDE SEQUENCE [LARGE SCALE GENOMIC DNA]</scope>
    <source>
        <strain evidence="4 5">MC09</strain>
    </source>
</reference>
<dbReference type="Gene3D" id="3.40.50.300">
    <property type="entry name" value="P-loop containing nucleotide triphosphate hydrolases"/>
    <property type="match status" value="1"/>
</dbReference>
<dbReference type="InterPro" id="IPR027417">
    <property type="entry name" value="P-loop_NTPase"/>
</dbReference>
<accession>F9ZYR0</accession>
<dbReference type="GO" id="GO:0016301">
    <property type="term" value="F:kinase activity"/>
    <property type="evidence" value="ECO:0007669"/>
    <property type="project" value="InterPro"/>
</dbReference>
<dbReference type="InterPro" id="IPR010488">
    <property type="entry name" value="Zeta_toxin_domain"/>
</dbReference>
<name>F9ZYR0_METMM</name>
<organism evidence="4 5">
    <name type="scientific">Methylomonas methanica (strain DSM 25384 / MC09)</name>
    <dbReference type="NCBI Taxonomy" id="857087"/>
    <lineage>
        <taxon>Bacteria</taxon>
        <taxon>Pseudomonadati</taxon>
        <taxon>Pseudomonadota</taxon>
        <taxon>Gammaproteobacteria</taxon>
        <taxon>Methylococcales</taxon>
        <taxon>Methylococcaceae</taxon>
        <taxon>Methylomonas</taxon>
    </lineage>
</organism>
<evidence type="ECO:0000313" key="4">
    <source>
        <dbReference type="EMBL" id="AEF98606.1"/>
    </source>
</evidence>
<reference evidence="5" key="3">
    <citation type="submission" date="2011-05" db="EMBL/GenBank/DDBJ databases">
        <title>Complete sequence of Methylomonas methanica MC09.</title>
        <authorList>
            <consortium name="US DOE Joint Genome Institute"/>
            <person name="Lucas S."/>
            <person name="Han J."/>
            <person name="Lapidus A."/>
            <person name="Cheng J.-F."/>
            <person name="Goodwin L."/>
            <person name="Pitluck S."/>
            <person name="Peters L."/>
            <person name="Mikhailova N."/>
            <person name="Teshima H."/>
            <person name="Han C."/>
            <person name="Tapia R."/>
            <person name="Land M."/>
            <person name="Hauser L."/>
            <person name="Kyrpides N."/>
            <person name="Ivanova N."/>
            <person name="Pagani I."/>
            <person name="Stein L."/>
            <person name="Woyke T."/>
        </authorList>
    </citation>
    <scope>NUCLEOTIDE SEQUENCE [LARGE SCALE GENOMIC DNA]</scope>
    <source>
        <strain evidence="5">MC09</strain>
    </source>
</reference>
<evidence type="ECO:0000256" key="1">
    <source>
        <dbReference type="ARBA" id="ARBA00022741"/>
    </source>
</evidence>
<keyword evidence="2" id="KW-0067">ATP-binding</keyword>
<keyword evidence="5" id="KW-1185">Reference proteome</keyword>
<dbReference type="eggNOG" id="ENOG5033WN9">
    <property type="taxonomic scope" value="Bacteria"/>
</dbReference>
<gene>
    <name evidence="4" type="ordered locus">Metme_0157</name>
</gene>
<dbReference type="STRING" id="857087.Metme_0157"/>
<dbReference type="EMBL" id="CP002738">
    <property type="protein sequence ID" value="AEF98606.1"/>
    <property type="molecule type" value="Genomic_DNA"/>
</dbReference>